<gene>
    <name evidence="2" type="ORF">A4U53_18125</name>
</gene>
<reference evidence="2" key="1">
    <citation type="submission" date="2016-04" db="EMBL/GenBank/DDBJ databases">
        <title>Fast-growing isolate from the root nodules of Vavilovia formosa.</title>
        <authorList>
            <person name="Kimeklis A."/>
            <person name="Safronova V."/>
            <person name="Belimov A."/>
            <person name="Andronov E."/>
        </authorList>
    </citation>
    <scope>NUCLEOTIDE SEQUENCE [LARGE SCALE GENOMIC DNA]</scope>
    <source>
        <strain evidence="2">Vaf-46</strain>
    </source>
</reference>
<proteinExistence type="predicted"/>
<evidence type="ECO:0000313" key="2">
    <source>
        <dbReference type="EMBL" id="OAP95139.1"/>
    </source>
</evidence>
<sequence length="209" mass="22545">MAKLGFDYQVDSDTDKQGGSGGILPHMYARLQVESATPTDTKDAKGTQVELTFEVIGPAELAGRKFWAYWTVAHADGYQHGAYKYGKPMLDRLVRATGNDAEEFSRDPDTDHLLFKSFVAEVGIQVGNKKPEGGFYKDKNQIDKFFFEDAGAKDPVPELGVIGDGTQGKKLNEDRPASAPAANDNRPAAAAKPAAASAAPAGRRPWGQK</sequence>
<evidence type="ECO:0000256" key="1">
    <source>
        <dbReference type="SAM" id="MobiDB-lite"/>
    </source>
</evidence>
<organism evidence="2">
    <name type="scientific">Rhizobium leguminosarum</name>
    <dbReference type="NCBI Taxonomy" id="384"/>
    <lineage>
        <taxon>Bacteria</taxon>
        <taxon>Pseudomonadati</taxon>
        <taxon>Pseudomonadota</taxon>
        <taxon>Alphaproteobacteria</taxon>
        <taxon>Hyphomicrobiales</taxon>
        <taxon>Rhizobiaceae</taxon>
        <taxon>Rhizobium/Agrobacterium group</taxon>
        <taxon>Rhizobium</taxon>
    </lineage>
</organism>
<accession>A0A179BUF2</accession>
<name>A0A179BUF2_RHILE</name>
<comment type="caution">
    <text evidence="2">The sequence shown here is derived from an EMBL/GenBank/DDBJ whole genome shotgun (WGS) entry which is preliminary data.</text>
</comment>
<dbReference type="AlphaFoldDB" id="A0A179BUF2"/>
<dbReference type="EMBL" id="LWBS01000121">
    <property type="protein sequence ID" value="OAP95139.1"/>
    <property type="molecule type" value="Genomic_DNA"/>
</dbReference>
<evidence type="ECO:0008006" key="3">
    <source>
        <dbReference type="Google" id="ProtNLM"/>
    </source>
</evidence>
<feature type="region of interest" description="Disordered" evidence="1">
    <location>
        <begin position="157"/>
        <end position="209"/>
    </location>
</feature>
<feature type="compositionally biased region" description="Low complexity" evidence="1">
    <location>
        <begin position="177"/>
        <end position="201"/>
    </location>
</feature>
<protein>
    <recommendedName>
        <fullName evidence="3">DUF669 domain-containing protein</fullName>
    </recommendedName>
</protein>